<accession>A0A1H3LZV5</accession>
<proteinExistence type="predicted"/>
<gene>
    <name evidence="1" type="ORF">SAMN05444412_102271</name>
</gene>
<reference evidence="1 2" key="1">
    <citation type="submission" date="2016-10" db="EMBL/GenBank/DDBJ databases">
        <authorList>
            <person name="Varghese N."/>
            <person name="Submissions S."/>
        </authorList>
    </citation>
    <scope>NUCLEOTIDE SEQUENCE [LARGE SCALE GENOMIC DNA]</scope>
    <source>
        <strain evidence="1 2">DSM 17997</strain>
    </source>
</reference>
<organism evidence="1 2">
    <name type="scientific">Rhodonellum ikkaensis</name>
    <dbReference type="NCBI Taxonomy" id="336829"/>
    <lineage>
        <taxon>Bacteria</taxon>
        <taxon>Pseudomonadati</taxon>
        <taxon>Bacteroidota</taxon>
        <taxon>Cytophagia</taxon>
        <taxon>Cytophagales</taxon>
        <taxon>Cytophagaceae</taxon>
        <taxon>Rhodonellum</taxon>
    </lineage>
</organism>
<sequence length="48" mass="5645">MLLNLIEQNKIFIYCQMNSFCIKNLAKKAFLPNFQLFQPSTQKNGHLL</sequence>
<dbReference type="Proteomes" id="UP000199663">
    <property type="component" value="Unassembled WGS sequence"/>
</dbReference>
<name>A0A1H3LZV5_9BACT</name>
<comment type="caution">
    <text evidence="1">The sequence shown here is derived from an EMBL/GenBank/DDBJ whole genome shotgun (WGS) entry which is preliminary data.</text>
</comment>
<evidence type="ECO:0000313" key="2">
    <source>
        <dbReference type="Proteomes" id="UP000199663"/>
    </source>
</evidence>
<dbReference type="EMBL" id="FNQC01000002">
    <property type="protein sequence ID" value="SDY69544.1"/>
    <property type="molecule type" value="Genomic_DNA"/>
</dbReference>
<protein>
    <submittedName>
        <fullName evidence="1">Uncharacterized protein</fullName>
    </submittedName>
</protein>
<keyword evidence="2" id="KW-1185">Reference proteome</keyword>
<evidence type="ECO:0000313" key="1">
    <source>
        <dbReference type="EMBL" id="SDY69544.1"/>
    </source>
</evidence>